<accession>A0A183BRC1</accession>
<dbReference type="Proteomes" id="UP000050741">
    <property type="component" value="Unassembled WGS sequence"/>
</dbReference>
<organism evidence="2 3">
    <name type="scientific">Globodera pallida</name>
    <name type="common">Potato cyst nematode worm</name>
    <name type="synonym">Heterodera pallida</name>
    <dbReference type="NCBI Taxonomy" id="36090"/>
    <lineage>
        <taxon>Eukaryota</taxon>
        <taxon>Metazoa</taxon>
        <taxon>Ecdysozoa</taxon>
        <taxon>Nematoda</taxon>
        <taxon>Chromadorea</taxon>
        <taxon>Rhabditida</taxon>
        <taxon>Tylenchina</taxon>
        <taxon>Tylenchomorpha</taxon>
        <taxon>Tylenchoidea</taxon>
        <taxon>Heteroderidae</taxon>
        <taxon>Heteroderinae</taxon>
        <taxon>Globodera</taxon>
    </lineage>
</organism>
<name>A0A183BRC1_GLOPA</name>
<sequence length="354" mass="38595">MDADDNHDLEQLMFDELGDEAEDQKPERRVAIDESDNEDDWRDDLHLSESSEEEDNNKKDNGKEDQKEEKEPARKERSPAAKHARVLPPARCGGCGLIGHSQGDAMKCPKVNPIRRAEMDGKRAKTYADRAKRGTQPTALPVICSSAKRAARAGGIAAAQASGGQFSAEGAARAAKKRAMEQLVEVTSSSVGAATTKTTRNIRDNSSHQDKAPVGNATERAEQKPARFLCPSLTSFPVPLPLHKSPPATSILKNVKCAALSTLYEPLDVVEEGGISTKSIAIPSAVDVVADQPTPHVRKPCLDRLKISLALLTCMANFLLPLWLLKFGQSYRCFIFSEKCDFDRQLDKSAMKCG</sequence>
<protein>
    <submittedName>
        <fullName evidence="3">FK506-binding protein 4-like</fullName>
    </submittedName>
</protein>
<feature type="region of interest" description="Disordered" evidence="1">
    <location>
        <begin position="1"/>
        <end position="90"/>
    </location>
</feature>
<keyword evidence="2" id="KW-1185">Reference proteome</keyword>
<dbReference type="AlphaFoldDB" id="A0A183BRC1"/>
<feature type="compositionally biased region" description="Basic and acidic residues" evidence="1">
    <location>
        <begin position="56"/>
        <end position="79"/>
    </location>
</feature>
<reference evidence="2" key="1">
    <citation type="submission" date="2014-05" db="EMBL/GenBank/DDBJ databases">
        <title>The genome and life-stage specific transcriptomes of Globodera pallida elucidate key aspects of plant parasitism by a cyst nematode.</title>
        <authorList>
            <person name="Cotton J.A."/>
            <person name="Lilley C.J."/>
            <person name="Jones L.M."/>
            <person name="Kikuchi T."/>
            <person name="Reid A.J."/>
            <person name="Thorpe P."/>
            <person name="Tsai I.J."/>
            <person name="Beasley H."/>
            <person name="Blok V."/>
            <person name="Cock P.J.A."/>
            <person name="Van den Akker S.E."/>
            <person name="Holroyd N."/>
            <person name="Hunt M."/>
            <person name="Mantelin S."/>
            <person name="Naghra H."/>
            <person name="Pain A."/>
            <person name="Palomares-Rius J.E."/>
            <person name="Zarowiecki M."/>
            <person name="Berriman M."/>
            <person name="Jones J.T."/>
            <person name="Urwin P.E."/>
        </authorList>
    </citation>
    <scope>NUCLEOTIDE SEQUENCE [LARGE SCALE GENOMIC DNA]</scope>
    <source>
        <strain evidence="2">Lindley</strain>
    </source>
</reference>
<evidence type="ECO:0000256" key="1">
    <source>
        <dbReference type="SAM" id="MobiDB-lite"/>
    </source>
</evidence>
<feature type="compositionally biased region" description="Basic and acidic residues" evidence="1">
    <location>
        <begin position="201"/>
        <end position="211"/>
    </location>
</feature>
<feature type="region of interest" description="Disordered" evidence="1">
    <location>
        <begin position="198"/>
        <end position="221"/>
    </location>
</feature>
<proteinExistence type="predicted"/>
<evidence type="ECO:0000313" key="3">
    <source>
        <dbReference type="WBParaSite" id="GPLIN_000315700"/>
    </source>
</evidence>
<dbReference type="WBParaSite" id="GPLIN_000315700">
    <property type="protein sequence ID" value="GPLIN_000315700"/>
    <property type="gene ID" value="GPLIN_000315700"/>
</dbReference>
<evidence type="ECO:0000313" key="2">
    <source>
        <dbReference type="Proteomes" id="UP000050741"/>
    </source>
</evidence>
<feature type="compositionally biased region" description="Basic and acidic residues" evidence="1">
    <location>
        <begin position="23"/>
        <end position="32"/>
    </location>
</feature>
<feature type="compositionally biased region" description="Basic and acidic residues" evidence="1">
    <location>
        <begin position="1"/>
        <end position="10"/>
    </location>
</feature>
<reference evidence="3" key="2">
    <citation type="submission" date="2016-06" db="UniProtKB">
        <authorList>
            <consortium name="WormBaseParasite"/>
        </authorList>
    </citation>
    <scope>IDENTIFICATION</scope>
</reference>
<feature type="compositionally biased region" description="Acidic residues" evidence="1">
    <location>
        <begin position="33"/>
        <end position="42"/>
    </location>
</feature>